<evidence type="ECO:0000256" key="1">
    <source>
        <dbReference type="ARBA" id="ARBA00023002"/>
    </source>
</evidence>
<dbReference type="InterPro" id="IPR013328">
    <property type="entry name" value="6PGD_dom2"/>
</dbReference>
<accession>A0ABR3XDR7</accession>
<dbReference type="InterPro" id="IPR029154">
    <property type="entry name" value="HIBADH-like_NADP-bd"/>
</dbReference>
<organism evidence="5 6">
    <name type="scientific">Paecilomyces lecythidis</name>
    <dbReference type="NCBI Taxonomy" id="3004212"/>
    <lineage>
        <taxon>Eukaryota</taxon>
        <taxon>Fungi</taxon>
        <taxon>Dikarya</taxon>
        <taxon>Ascomycota</taxon>
        <taxon>Pezizomycotina</taxon>
        <taxon>Eurotiomycetes</taxon>
        <taxon>Eurotiomycetidae</taxon>
        <taxon>Eurotiales</taxon>
        <taxon>Thermoascaceae</taxon>
        <taxon>Paecilomyces</taxon>
    </lineage>
</organism>
<sequence>MATEIGFIGIGKMGFQMAGNIRKKMPATATLHIYDVNRATCDEFVQKFGAFGPIEIGKTSKDVAVHSKTVLSMVPMDAHARTVYLDKDNGVIGANTDSDRLILECSTISVATTREIGAEIIKSGVGHYVDTPVSGGVVGAEAGTLSFFCGAPGGDPRAKRIRDVISWMANPQRINFCGSLGTGLVSKIVNNYMGLTNIAVAAQGMAFGLRYGMDPKTLYKCIKGSSGDSWAMDFAQPAPSIIPTSPSSNGFKPGFATPLCIKDISLGIKAAQQVGIDASLGETARKIYEKAEQDARTAVGSLPYRLPLDAH</sequence>
<dbReference type="InterPro" id="IPR006115">
    <property type="entry name" value="6PGDH_NADP-bd"/>
</dbReference>
<dbReference type="InterPro" id="IPR015815">
    <property type="entry name" value="HIBADH-related"/>
</dbReference>
<dbReference type="SUPFAM" id="SSF48179">
    <property type="entry name" value="6-phosphogluconate dehydrogenase C-terminal domain-like"/>
    <property type="match status" value="1"/>
</dbReference>
<keyword evidence="6" id="KW-1185">Reference proteome</keyword>
<keyword evidence="2" id="KW-0520">NAD</keyword>
<evidence type="ECO:0000313" key="6">
    <source>
        <dbReference type="Proteomes" id="UP001583193"/>
    </source>
</evidence>
<dbReference type="InterPro" id="IPR036291">
    <property type="entry name" value="NAD(P)-bd_dom_sf"/>
</dbReference>
<gene>
    <name evidence="5" type="ORF">Plec18167_006046</name>
</gene>
<dbReference type="SUPFAM" id="SSF51735">
    <property type="entry name" value="NAD(P)-binding Rossmann-fold domains"/>
    <property type="match status" value="1"/>
</dbReference>
<dbReference type="InterPro" id="IPR008927">
    <property type="entry name" value="6-PGluconate_DH-like_C_sf"/>
</dbReference>
<evidence type="ECO:0000259" key="3">
    <source>
        <dbReference type="Pfam" id="PF03446"/>
    </source>
</evidence>
<feature type="domain" description="3-hydroxyisobutyrate dehydrogenase-like NAD-binding" evidence="4">
    <location>
        <begin position="181"/>
        <end position="295"/>
    </location>
</feature>
<name>A0ABR3XDR7_9EURO</name>
<keyword evidence="1" id="KW-0560">Oxidoreductase</keyword>
<dbReference type="PANTHER" id="PTHR22981">
    <property type="entry name" value="3-HYDROXYISOBUTYRATE DEHYDROGENASE-RELATED"/>
    <property type="match status" value="1"/>
</dbReference>
<comment type="caution">
    <text evidence="5">The sequence shown here is derived from an EMBL/GenBank/DDBJ whole genome shotgun (WGS) entry which is preliminary data.</text>
</comment>
<dbReference type="PIRSF" id="PIRSF000103">
    <property type="entry name" value="HIBADH"/>
    <property type="match status" value="1"/>
</dbReference>
<dbReference type="Pfam" id="PF14833">
    <property type="entry name" value="NAD_binding_11"/>
    <property type="match status" value="1"/>
</dbReference>
<evidence type="ECO:0000256" key="2">
    <source>
        <dbReference type="ARBA" id="ARBA00023027"/>
    </source>
</evidence>
<evidence type="ECO:0000313" key="5">
    <source>
        <dbReference type="EMBL" id="KAL1874112.1"/>
    </source>
</evidence>
<feature type="domain" description="6-phosphogluconate dehydrogenase NADP-binding" evidence="3">
    <location>
        <begin position="4"/>
        <end position="170"/>
    </location>
</feature>
<evidence type="ECO:0008006" key="7">
    <source>
        <dbReference type="Google" id="ProtNLM"/>
    </source>
</evidence>
<dbReference type="Gene3D" id="3.40.50.720">
    <property type="entry name" value="NAD(P)-binding Rossmann-like Domain"/>
    <property type="match status" value="1"/>
</dbReference>
<dbReference type="Proteomes" id="UP001583193">
    <property type="component" value="Unassembled WGS sequence"/>
</dbReference>
<dbReference type="Pfam" id="PF03446">
    <property type="entry name" value="NAD_binding_2"/>
    <property type="match status" value="1"/>
</dbReference>
<proteinExistence type="predicted"/>
<evidence type="ECO:0000259" key="4">
    <source>
        <dbReference type="Pfam" id="PF14833"/>
    </source>
</evidence>
<dbReference type="Gene3D" id="1.10.1040.10">
    <property type="entry name" value="N-(1-d-carboxylethyl)-l-norvaline Dehydrogenase, domain 2"/>
    <property type="match status" value="1"/>
</dbReference>
<dbReference type="EMBL" id="JAVDPF010000020">
    <property type="protein sequence ID" value="KAL1874112.1"/>
    <property type="molecule type" value="Genomic_DNA"/>
</dbReference>
<reference evidence="5 6" key="1">
    <citation type="journal article" date="2024" name="IMA Fungus">
        <title>IMA Genome - F19 : A genome assembly and annotation guide to empower mycologists, including annotated draft genome sequences of Ceratocystis pirilliformis, Diaporthe australafricana, Fusarium ophioides, Paecilomyces lecythidis, and Sporothrix stenoceras.</title>
        <authorList>
            <person name="Aylward J."/>
            <person name="Wilson A.M."/>
            <person name="Visagie C.M."/>
            <person name="Spraker J."/>
            <person name="Barnes I."/>
            <person name="Buitendag C."/>
            <person name="Ceriani C."/>
            <person name="Del Mar Angel L."/>
            <person name="du Plessis D."/>
            <person name="Fuchs T."/>
            <person name="Gasser K."/>
            <person name="Kramer D."/>
            <person name="Li W."/>
            <person name="Munsamy K."/>
            <person name="Piso A."/>
            <person name="Price J.L."/>
            <person name="Sonnekus B."/>
            <person name="Thomas C."/>
            <person name="van der Nest A."/>
            <person name="van Dijk A."/>
            <person name="van Heerden A."/>
            <person name="van Vuuren N."/>
            <person name="Yilmaz N."/>
            <person name="Duong T.A."/>
            <person name="van der Merwe N.A."/>
            <person name="Wingfield M.J."/>
            <person name="Wingfield B.D."/>
        </authorList>
    </citation>
    <scope>NUCLEOTIDE SEQUENCE [LARGE SCALE GENOMIC DNA]</scope>
    <source>
        <strain evidence="5 6">CMW 18167</strain>
    </source>
</reference>
<dbReference type="PANTHER" id="PTHR22981:SF81">
    <property type="entry name" value="DEHYDROGENASE, PUTATIVE-RELATED"/>
    <property type="match status" value="1"/>
</dbReference>
<protein>
    <recommendedName>
        <fullName evidence="7">3-hydroxyisobutyrate dehydrogenase</fullName>
    </recommendedName>
</protein>